<accession>A0A1F2P4L3</accession>
<name>A0A1F2P4L3_9EURY</name>
<protein>
    <submittedName>
        <fullName evidence="1">Uncharacterized protein</fullName>
    </submittedName>
</protein>
<reference evidence="1" key="1">
    <citation type="submission" date="2016-05" db="EMBL/GenBank/DDBJ databases">
        <title>Microbial consortia oxidize butane by reversing methanogenesis.</title>
        <authorList>
            <person name="Laso-Perez R."/>
            <person name="Richter M."/>
            <person name="Wegener G."/>
            <person name="Musat F."/>
        </authorList>
    </citation>
    <scope>NUCLEOTIDE SEQUENCE [LARGE SCALE GENOMIC DNA]</scope>
    <source>
        <strain evidence="1">BOX1</strain>
    </source>
</reference>
<dbReference type="STRING" id="1839936.SBU_000676"/>
<dbReference type="EMBL" id="LYOR01000003">
    <property type="protein sequence ID" value="OFV66134.1"/>
    <property type="molecule type" value="Genomic_DNA"/>
</dbReference>
<sequence length="38" mass="4559">MRFFFGSSPILFYPFLRDHKELRDILNLKVLIVKCITS</sequence>
<dbReference type="AlphaFoldDB" id="A0A1F2P4L3"/>
<evidence type="ECO:0000313" key="1">
    <source>
        <dbReference type="EMBL" id="OFV66134.1"/>
    </source>
</evidence>
<keyword evidence="2" id="KW-1185">Reference proteome</keyword>
<proteinExistence type="predicted"/>
<organism evidence="1 2">
    <name type="scientific">Candidatus Syntropharchaeum butanivorans</name>
    <dbReference type="NCBI Taxonomy" id="1839936"/>
    <lineage>
        <taxon>Archaea</taxon>
        <taxon>Methanobacteriati</taxon>
        <taxon>Methanobacteriota</taxon>
        <taxon>Stenosarchaea group</taxon>
        <taxon>Methanomicrobia</taxon>
        <taxon>Methanosarcinales</taxon>
        <taxon>ANME-2 cluster</taxon>
        <taxon>Candidatus Syntropharchaeum</taxon>
    </lineage>
</organism>
<comment type="caution">
    <text evidence="1">The sequence shown here is derived from an EMBL/GenBank/DDBJ whole genome shotgun (WGS) entry which is preliminary data.</text>
</comment>
<evidence type="ECO:0000313" key="2">
    <source>
        <dbReference type="Proteomes" id="UP000185779"/>
    </source>
</evidence>
<gene>
    <name evidence="1" type="ORF">SBU_000676</name>
</gene>
<dbReference type="Proteomes" id="UP000185779">
    <property type="component" value="Unassembled WGS sequence"/>
</dbReference>